<evidence type="ECO:0000313" key="2">
    <source>
        <dbReference type="EMBL" id="CAB0032496.1"/>
    </source>
</evidence>
<feature type="compositionally biased region" description="Basic residues" evidence="1">
    <location>
        <begin position="215"/>
        <end position="225"/>
    </location>
</feature>
<dbReference type="AlphaFoldDB" id="A0A6H5I709"/>
<name>A0A6H5I709_9HYME</name>
<feature type="compositionally biased region" description="Polar residues" evidence="1">
    <location>
        <begin position="156"/>
        <end position="166"/>
    </location>
</feature>
<feature type="compositionally biased region" description="Polar residues" evidence="1">
    <location>
        <begin position="63"/>
        <end position="86"/>
    </location>
</feature>
<evidence type="ECO:0000313" key="3">
    <source>
        <dbReference type="Proteomes" id="UP000479190"/>
    </source>
</evidence>
<accession>A0A6H5I709</accession>
<feature type="region of interest" description="Disordered" evidence="1">
    <location>
        <begin position="1"/>
        <end position="166"/>
    </location>
</feature>
<evidence type="ECO:0000256" key="1">
    <source>
        <dbReference type="SAM" id="MobiDB-lite"/>
    </source>
</evidence>
<sequence>MPQRGAGCSPGTCRGAGRCPTRGQWLERQPPRDQNEDEDILNFDTRSVTSWRKQVVDRRRTSTEQSTFDDPPTVNGSPTVDTTSAGDQVPPDENPGHAGLLLLAETNRKRRRPHRLPRRERVRPRTAAHRRRIRPDICEALQSEPRQSHNVKRLQGSPQETSHTNCSLDAKAEAKWATRLGQKRKTDVAAALRLTRQRDNHEAELRRRQELADRHGRKNKRTRAGGRKYRRTLRNPPSSQVSAFLHRGRLFDEGTMVDPTSRASNVPVWSPASVRGSVLLDLSTGFGAAQYAGRRDLTNAVSVKYFAHVLVHLFFTIVANKELRRSQRKRTNSSSALATAFPVARRTGFSSIQRVNKSWKTMRYLFWLLLAGNSIKSHAMTDHGLSITRLPMRP</sequence>
<gene>
    <name evidence="2" type="ORF">TBRA_LOCUS4432</name>
</gene>
<proteinExistence type="predicted"/>
<keyword evidence="3" id="KW-1185">Reference proteome</keyword>
<feature type="compositionally biased region" description="Basic and acidic residues" evidence="1">
    <location>
        <begin position="199"/>
        <end position="214"/>
    </location>
</feature>
<protein>
    <submittedName>
        <fullName evidence="2">Uncharacterized protein</fullName>
    </submittedName>
</protein>
<feature type="compositionally biased region" description="Basic residues" evidence="1">
    <location>
        <begin position="108"/>
        <end position="133"/>
    </location>
</feature>
<feature type="region of interest" description="Disordered" evidence="1">
    <location>
        <begin position="199"/>
        <end position="225"/>
    </location>
</feature>
<organism evidence="2 3">
    <name type="scientific">Trichogramma brassicae</name>
    <dbReference type="NCBI Taxonomy" id="86971"/>
    <lineage>
        <taxon>Eukaryota</taxon>
        <taxon>Metazoa</taxon>
        <taxon>Ecdysozoa</taxon>
        <taxon>Arthropoda</taxon>
        <taxon>Hexapoda</taxon>
        <taxon>Insecta</taxon>
        <taxon>Pterygota</taxon>
        <taxon>Neoptera</taxon>
        <taxon>Endopterygota</taxon>
        <taxon>Hymenoptera</taxon>
        <taxon>Apocrita</taxon>
        <taxon>Proctotrupomorpha</taxon>
        <taxon>Chalcidoidea</taxon>
        <taxon>Trichogrammatidae</taxon>
        <taxon>Trichogramma</taxon>
    </lineage>
</organism>
<dbReference type="Proteomes" id="UP000479190">
    <property type="component" value="Unassembled WGS sequence"/>
</dbReference>
<reference evidence="2 3" key="1">
    <citation type="submission" date="2020-02" db="EMBL/GenBank/DDBJ databases">
        <authorList>
            <person name="Ferguson B K."/>
        </authorList>
    </citation>
    <scope>NUCLEOTIDE SEQUENCE [LARGE SCALE GENOMIC DNA]</scope>
</reference>
<dbReference type="EMBL" id="CADCXV010000679">
    <property type="protein sequence ID" value="CAB0032496.1"/>
    <property type="molecule type" value="Genomic_DNA"/>
</dbReference>